<reference evidence="2 3" key="1">
    <citation type="submission" date="2017-05" db="EMBL/GenBank/DDBJ databases">
        <authorList>
            <person name="Song R."/>
            <person name="Chenine A.L."/>
            <person name="Ruprecht R.M."/>
        </authorList>
    </citation>
    <scope>NUCLEOTIDE SEQUENCE [LARGE SCALE GENOMIC DNA]</scope>
    <source>
        <strain evidence="2 3">CECT 8663</strain>
    </source>
</reference>
<proteinExistence type="predicted"/>
<feature type="transmembrane region" description="Helical" evidence="1">
    <location>
        <begin position="55"/>
        <end position="82"/>
    </location>
</feature>
<organism evidence="2 3">
    <name type="scientific">Pelagimonas varians</name>
    <dbReference type="NCBI Taxonomy" id="696760"/>
    <lineage>
        <taxon>Bacteria</taxon>
        <taxon>Pseudomonadati</taxon>
        <taxon>Pseudomonadota</taxon>
        <taxon>Alphaproteobacteria</taxon>
        <taxon>Rhodobacterales</taxon>
        <taxon>Roseobacteraceae</taxon>
        <taxon>Pelagimonas</taxon>
    </lineage>
</organism>
<keyword evidence="1" id="KW-0472">Membrane</keyword>
<keyword evidence="3" id="KW-1185">Reference proteome</keyword>
<accession>A0A238K5S5</accession>
<dbReference type="AlphaFoldDB" id="A0A238K5S5"/>
<keyword evidence="1" id="KW-0812">Transmembrane</keyword>
<name>A0A238K5S5_9RHOB</name>
<gene>
    <name evidence="2" type="ORF">PEV8663_01213</name>
</gene>
<evidence type="ECO:0000256" key="1">
    <source>
        <dbReference type="SAM" id="Phobius"/>
    </source>
</evidence>
<sequence>MLEVLPVTDCSGLKLCDPPRSAITSKNARKLNELRAFLREWVEGFDNSSDSALGFVWAAIFFASKIVAYCAGAPTVLACTLLKPWKFPCFLGICDKRFSMIGTTDIVLNFLSAFMSATSQNFVVSGTFSARKSILHILSFKISRQARRNLSAQATEVNWLLFSMFTMSGWPNL</sequence>
<dbReference type="EMBL" id="FXYH01000003">
    <property type="protein sequence ID" value="SMX37827.1"/>
    <property type="molecule type" value="Genomic_DNA"/>
</dbReference>
<dbReference type="Proteomes" id="UP000220836">
    <property type="component" value="Unassembled WGS sequence"/>
</dbReference>
<evidence type="ECO:0000313" key="2">
    <source>
        <dbReference type="EMBL" id="SMX37827.1"/>
    </source>
</evidence>
<keyword evidence="1" id="KW-1133">Transmembrane helix</keyword>
<evidence type="ECO:0000313" key="3">
    <source>
        <dbReference type="Proteomes" id="UP000220836"/>
    </source>
</evidence>
<protein>
    <submittedName>
        <fullName evidence="2">Uncharacterized protein</fullName>
    </submittedName>
</protein>